<accession>A0A0F9S4H4</accession>
<dbReference type="AlphaFoldDB" id="A0A0F9S4H4"/>
<name>A0A0F9S4H4_9ZZZZ</name>
<proteinExistence type="predicted"/>
<reference evidence="1" key="1">
    <citation type="journal article" date="2015" name="Nature">
        <title>Complex archaea that bridge the gap between prokaryotes and eukaryotes.</title>
        <authorList>
            <person name="Spang A."/>
            <person name="Saw J.H."/>
            <person name="Jorgensen S.L."/>
            <person name="Zaremba-Niedzwiedzka K."/>
            <person name="Martijn J."/>
            <person name="Lind A.E."/>
            <person name="van Eijk R."/>
            <person name="Schleper C."/>
            <person name="Guy L."/>
            <person name="Ettema T.J."/>
        </authorList>
    </citation>
    <scope>NUCLEOTIDE SEQUENCE</scope>
</reference>
<organism evidence="1">
    <name type="scientific">marine sediment metagenome</name>
    <dbReference type="NCBI Taxonomy" id="412755"/>
    <lineage>
        <taxon>unclassified sequences</taxon>
        <taxon>metagenomes</taxon>
        <taxon>ecological metagenomes</taxon>
    </lineage>
</organism>
<comment type="caution">
    <text evidence="1">The sequence shown here is derived from an EMBL/GenBank/DDBJ whole genome shotgun (WGS) entry which is preliminary data.</text>
</comment>
<protein>
    <submittedName>
        <fullName evidence="1">Uncharacterized protein</fullName>
    </submittedName>
</protein>
<gene>
    <name evidence="1" type="ORF">LCGC14_0498590</name>
</gene>
<evidence type="ECO:0000313" key="1">
    <source>
        <dbReference type="EMBL" id="KKN63755.1"/>
    </source>
</evidence>
<dbReference type="EMBL" id="LAZR01000580">
    <property type="protein sequence ID" value="KKN63755.1"/>
    <property type="molecule type" value="Genomic_DNA"/>
</dbReference>
<sequence length="69" mass="7851">MKARIEVGFTRSDLSHYRHFRREYLEGADATFKDGVGNVVEVSIRTHGYRITLNGQDLNVSLNQEPPTS</sequence>